<accession>A0ABW2EMM3</accession>
<evidence type="ECO:0000259" key="1">
    <source>
        <dbReference type="Pfam" id="PF18818"/>
    </source>
</evidence>
<name>A0ABW2EMM3_9BACI</name>
<proteinExistence type="predicted"/>
<dbReference type="Pfam" id="PF18818">
    <property type="entry name" value="MPTase-PolyVal"/>
    <property type="match status" value="1"/>
</dbReference>
<reference evidence="3" key="1">
    <citation type="journal article" date="2019" name="Int. J. Syst. Evol. Microbiol.">
        <title>The Global Catalogue of Microorganisms (GCM) 10K type strain sequencing project: providing services to taxonomists for standard genome sequencing and annotation.</title>
        <authorList>
            <consortium name="The Broad Institute Genomics Platform"/>
            <consortium name="The Broad Institute Genome Sequencing Center for Infectious Disease"/>
            <person name="Wu L."/>
            <person name="Ma J."/>
        </authorList>
    </citation>
    <scope>NUCLEOTIDE SEQUENCE [LARGE SCALE GENOMIC DNA]</scope>
    <source>
        <strain evidence="3">CGMCC 4.1621</strain>
    </source>
</reference>
<sequence length="110" mass="12246">MLCGVTGIENTTLDNSASYVQSWLHQLKNDKTLIVSASQKAQKASDHILGVHKMKKTLHGGPCKVLAEYKITTHKESVRRWLRNGTLKGTAPTSRKEGWKISESNLKAFI</sequence>
<comment type="caution">
    <text evidence="2">The sequence shown here is derived from an EMBL/GenBank/DDBJ whole genome shotgun (WGS) entry which is preliminary data.</text>
</comment>
<organism evidence="2 3">
    <name type="scientific">Halobacillus seohaensis</name>
    <dbReference type="NCBI Taxonomy" id="447421"/>
    <lineage>
        <taxon>Bacteria</taxon>
        <taxon>Bacillati</taxon>
        <taxon>Bacillota</taxon>
        <taxon>Bacilli</taxon>
        <taxon>Bacillales</taxon>
        <taxon>Bacillaceae</taxon>
        <taxon>Halobacillus</taxon>
    </lineage>
</organism>
<dbReference type="InterPro" id="IPR041459">
    <property type="entry name" value="MPTase-PolyVal"/>
</dbReference>
<gene>
    <name evidence="2" type="ORF">ACFQIC_17445</name>
</gene>
<evidence type="ECO:0000313" key="2">
    <source>
        <dbReference type="EMBL" id="MFC7063597.1"/>
    </source>
</evidence>
<protein>
    <submittedName>
        <fullName evidence="2">Zincin-like metallopeptidase domain-containing protein</fullName>
    </submittedName>
</protein>
<evidence type="ECO:0000313" key="3">
    <source>
        <dbReference type="Proteomes" id="UP001596410"/>
    </source>
</evidence>
<dbReference type="EMBL" id="JBHSZV010000049">
    <property type="protein sequence ID" value="MFC7063597.1"/>
    <property type="molecule type" value="Genomic_DNA"/>
</dbReference>
<feature type="domain" description="Polyvalent protein metallopeptidase" evidence="1">
    <location>
        <begin position="1"/>
        <end position="39"/>
    </location>
</feature>
<dbReference type="RefSeq" id="WP_390217539.1">
    <property type="nucleotide sequence ID" value="NZ_JBHSZV010000049.1"/>
</dbReference>
<dbReference type="Proteomes" id="UP001596410">
    <property type="component" value="Unassembled WGS sequence"/>
</dbReference>
<keyword evidence="3" id="KW-1185">Reference proteome</keyword>